<evidence type="ECO:0000256" key="8">
    <source>
        <dbReference type="SAM" id="Phobius"/>
    </source>
</evidence>
<evidence type="ECO:0000256" key="4">
    <source>
        <dbReference type="ARBA" id="ARBA00022741"/>
    </source>
</evidence>
<reference evidence="11" key="1">
    <citation type="submission" date="2010-07" db="EMBL/GenBank/DDBJ databases">
        <authorList>
            <consortium name="CONSOLIDER consortium CSD2007-00005"/>
            <person name="Guazzaroni M.-E."/>
            <person name="Richter M."/>
            <person name="Garcia-Salamanca A."/>
            <person name="Yarza P."/>
            <person name="Ferrer M."/>
        </authorList>
    </citation>
    <scope>NUCLEOTIDE SEQUENCE</scope>
</reference>
<dbReference type="InterPro" id="IPR027417">
    <property type="entry name" value="P-loop_NTPase"/>
</dbReference>
<keyword evidence="5" id="KW-0067">ATP-binding</keyword>
<evidence type="ECO:0000313" key="11">
    <source>
        <dbReference type="EMBL" id="EFK96726.1"/>
    </source>
</evidence>
<evidence type="ECO:0000259" key="9">
    <source>
        <dbReference type="PROSITE" id="PS50893"/>
    </source>
</evidence>
<dbReference type="SUPFAM" id="SSF52540">
    <property type="entry name" value="P-loop containing nucleoside triphosphate hydrolases"/>
    <property type="match status" value="1"/>
</dbReference>
<name>D9PI95_9ZZZZ</name>
<gene>
    <name evidence="11" type="ORF">LDC_1251</name>
</gene>
<dbReference type="Pfam" id="PF00005">
    <property type="entry name" value="ABC_tran"/>
    <property type="match status" value="1"/>
</dbReference>
<dbReference type="SUPFAM" id="SSF90123">
    <property type="entry name" value="ABC transporter transmembrane region"/>
    <property type="match status" value="1"/>
</dbReference>
<keyword evidence="3 8" id="KW-0812">Transmembrane</keyword>
<dbReference type="GO" id="GO:0016020">
    <property type="term" value="C:membrane"/>
    <property type="evidence" value="ECO:0007669"/>
    <property type="project" value="UniProtKB-SubCell"/>
</dbReference>
<sequence length="606" mass="67523">MLDYILGKELAHYVRAHRALLLCSLVLTAVAALFVVIPAYLLQPFIDEGMKAGTEPASWKIPWITVDLKNGFSWSRTERVLIDSISPNRLLLLLSAVAFFSILFKSLATYLSQLAAAAFSNRAIRSLRIELFEKFLSLPLGFYHKRKAGELLSRSTADLTVMQERIANILIGLVEHPLSALAFMLYVLVMNYKLTLLLFVVVPLIVGMIRVFGRKVKKHSTRVQDAMARVTGAYQEGLLCLKVVQGFCMAKSESHRFRELANDLYKNVIRWNRWSIGLSPLMDATGFLVLPAILIVGKLYFQHSLGEMVSLIYAYSRVYAPIKNLAKVNNELRTLQGATERVFGIMKTIPDIRDGEKGLVLPRHSQSIEFKEVDFSYDPEIPVLRDISFKVNAGELVAFVGSTGAGKSTLLELVPRFYDVNRGSITIDGINIRDVTIESLRRQISTVSQEVLLFHDSIANNIRCGSRNKSVEEIIEAAKLAHAHDFILAQPQGYDSVVGDRGTLLSGGQRQRIAIARAILADPSILILDEAASALDAESEQLVEASIDSLRGGRTILVAAHRLSTIRKADRIYVLEGGRIVESGTREDLLDLNGRFRQLHDIQFST</sequence>
<comment type="caution">
    <text evidence="11">The sequence shown here is derived from an EMBL/GenBank/DDBJ whole genome shotgun (WGS) entry which is preliminary data.</text>
</comment>
<dbReference type="PANTHER" id="PTHR24221:SF654">
    <property type="entry name" value="ATP-BINDING CASSETTE SUB-FAMILY B MEMBER 6"/>
    <property type="match status" value="1"/>
</dbReference>
<dbReference type="PROSITE" id="PS00211">
    <property type="entry name" value="ABC_TRANSPORTER_1"/>
    <property type="match status" value="1"/>
</dbReference>
<dbReference type="Gene3D" id="3.40.50.300">
    <property type="entry name" value="P-loop containing nucleotide triphosphate hydrolases"/>
    <property type="match status" value="1"/>
</dbReference>
<dbReference type="InterPro" id="IPR003439">
    <property type="entry name" value="ABC_transporter-like_ATP-bd"/>
</dbReference>
<dbReference type="InterPro" id="IPR039421">
    <property type="entry name" value="Type_1_exporter"/>
</dbReference>
<dbReference type="Pfam" id="PF00664">
    <property type="entry name" value="ABC_membrane"/>
    <property type="match status" value="1"/>
</dbReference>
<dbReference type="InterPro" id="IPR003593">
    <property type="entry name" value="AAA+_ATPase"/>
</dbReference>
<evidence type="ECO:0000256" key="1">
    <source>
        <dbReference type="ARBA" id="ARBA00004141"/>
    </source>
</evidence>
<dbReference type="PROSITE" id="PS50929">
    <property type="entry name" value="ABC_TM1F"/>
    <property type="match status" value="1"/>
</dbReference>
<dbReference type="Gene3D" id="1.20.1560.10">
    <property type="entry name" value="ABC transporter type 1, transmembrane domain"/>
    <property type="match status" value="1"/>
</dbReference>
<keyword evidence="6 8" id="KW-1133">Transmembrane helix</keyword>
<dbReference type="GO" id="GO:0140359">
    <property type="term" value="F:ABC-type transporter activity"/>
    <property type="evidence" value="ECO:0007669"/>
    <property type="project" value="InterPro"/>
</dbReference>
<dbReference type="AlphaFoldDB" id="D9PI95"/>
<feature type="transmembrane region" description="Helical" evidence="8">
    <location>
        <begin position="280"/>
        <end position="301"/>
    </location>
</feature>
<feature type="domain" description="ABC transporter" evidence="9">
    <location>
        <begin position="368"/>
        <end position="602"/>
    </location>
</feature>
<dbReference type="SMART" id="SM00382">
    <property type="entry name" value="AAA"/>
    <property type="match status" value="1"/>
</dbReference>
<keyword evidence="7 8" id="KW-0472">Membrane</keyword>
<comment type="subcellular location">
    <subcellularLocation>
        <location evidence="1">Membrane</location>
        <topology evidence="1">Multi-pass membrane protein</topology>
    </subcellularLocation>
</comment>
<evidence type="ECO:0000256" key="6">
    <source>
        <dbReference type="ARBA" id="ARBA00022989"/>
    </source>
</evidence>
<dbReference type="FunFam" id="3.40.50.300:FF:000287">
    <property type="entry name" value="Multidrug ABC transporter ATP-binding protein"/>
    <property type="match status" value="1"/>
</dbReference>
<evidence type="ECO:0000256" key="7">
    <source>
        <dbReference type="ARBA" id="ARBA00023136"/>
    </source>
</evidence>
<evidence type="ECO:0000256" key="5">
    <source>
        <dbReference type="ARBA" id="ARBA00022840"/>
    </source>
</evidence>
<dbReference type="GO" id="GO:0034040">
    <property type="term" value="F:ATPase-coupled lipid transmembrane transporter activity"/>
    <property type="evidence" value="ECO:0007669"/>
    <property type="project" value="TreeGrafter"/>
</dbReference>
<feature type="transmembrane region" description="Helical" evidence="8">
    <location>
        <begin position="194"/>
        <end position="212"/>
    </location>
</feature>
<proteinExistence type="predicted"/>
<feature type="domain" description="ABC transmembrane type-1" evidence="10">
    <location>
        <begin position="24"/>
        <end position="334"/>
    </location>
</feature>
<dbReference type="EMBL" id="ADZX01000415">
    <property type="protein sequence ID" value="EFK96726.1"/>
    <property type="molecule type" value="Genomic_DNA"/>
</dbReference>
<keyword evidence="4" id="KW-0547">Nucleotide-binding</keyword>
<protein>
    <submittedName>
        <fullName evidence="11">Lipid A ABC exporter, fused ATPase and inner membrane subunits MsbA</fullName>
    </submittedName>
</protein>
<dbReference type="PANTHER" id="PTHR24221">
    <property type="entry name" value="ATP-BINDING CASSETTE SUB-FAMILY B"/>
    <property type="match status" value="1"/>
</dbReference>
<feature type="transmembrane region" description="Helical" evidence="8">
    <location>
        <begin position="169"/>
        <end position="188"/>
    </location>
</feature>
<evidence type="ECO:0000256" key="3">
    <source>
        <dbReference type="ARBA" id="ARBA00022692"/>
    </source>
</evidence>
<evidence type="ECO:0000256" key="2">
    <source>
        <dbReference type="ARBA" id="ARBA00022448"/>
    </source>
</evidence>
<feature type="transmembrane region" description="Helical" evidence="8">
    <location>
        <begin position="20"/>
        <end position="41"/>
    </location>
</feature>
<dbReference type="PROSITE" id="PS50893">
    <property type="entry name" value="ABC_TRANSPORTER_2"/>
    <property type="match status" value="1"/>
</dbReference>
<reference evidence="11" key="2">
    <citation type="journal article" date="2011" name="Microb. Ecol.">
        <title>Taxonomic and Functional Metagenomic Profiling of the Microbial Community in the Anoxic Sediment of a Sub-saline Shallow Lake (Laguna de Carrizo, Central Spain).</title>
        <authorList>
            <person name="Ferrer M."/>
            <person name="Guazzaroni M.E."/>
            <person name="Richter M."/>
            <person name="Garcia-Salamanca A."/>
            <person name="Yarza P."/>
            <person name="Suarez-Suarez A."/>
            <person name="Solano J."/>
            <person name="Alcaide M."/>
            <person name="van Dillewijn P."/>
            <person name="Molina-Henares M.A."/>
            <person name="Lopez-Cortes N."/>
            <person name="Al-Ramahi Y."/>
            <person name="Guerrero C."/>
            <person name="Acosta A."/>
            <person name="de Eugenio L.I."/>
            <person name="Martinez V."/>
            <person name="Marques S."/>
            <person name="Rojo F."/>
            <person name="Santero E."/>
            <person name="Genilloud O."/>
            <person name="Perez-Perez J."/>
            <person name="Rossello-Mora R."/>
            <person name="Ramos J.L."/>
        </authorList>
    </citation>
    <scope>NUCLEOTIDE SEQUENCE</scope>
</reference>
<dbReference type="GO" id="GO:0005524">
    <property type="term" value="F:ATP binding"/>
    <property type="evidence" value="ECO:0007669"/>
    <property type="project" value="UniProtKB-KW"/>
</dbReference>
<accession>D9PI95</accession>
<keyword evidence="2" id="KW-0813">Transport</keyword>
<dbReference type="CDD" id="cd18552">
    <property type="entry name" value="ABC_6TM_MsbA_like"/>
    <property type="match status" value="1"/>
</dbReference>
<dbReference type="InterPro" id="IPR011527">
    <property type="entry name" value="ABC1_TM_dom"/>
</dbReference>
<evidence type="ECO:0000259" key="10">
    <source>
        <dbReference type="PROSITE" id="PS50929"/>
    </source>
</evidence>
<organism evidence="11">
    <name type="scientific">sediment metagenome</name>
    <dbReference type="NCBI Taxonomy" id="749907"/>
    <lineage>
        <taxon>unclassified sequences</taxon>
        <taxon>metagenomes</taxon>
        <taxon>ecological metagenomes</taxon>
    </lineage>
</organism>
<dbReference type="InterPro" id="IPR017871">
    <property type="entry name" value="ABC_transporter-like_CS"/>
</dbReference>
<dbReference type="GO" id="GO:0016887">
    <property type="term" value="F:ATP hydrolysis activity"/>
    <property type="evidence" value="ECO:0007669"/>
    <property type="project" value="InterPro"/>
</dbReference>
<dbReference type="InterPro" id="IPR036640">
    <property type="entry name" value="ABC1_TM_sf"/>
</dbReference>
<feature type="transmembrane region" description="Helical" evidence="8">
    <location>
        <begin position="90"/>
        <end position="119"/>
    </location>
</feature>